<reference evidence="1 2" key="1">
    <citation type="submission" date="2017-09" db="EMBL/GenBank/DDBJ databases">
        <title>Depth-based differentiation of microbial function through sediment-hosted aquifers and enrichment of novel symbionts in the deep terrestrial subsurface.</title>
        <authorList>
            <person name="Probst A.J."/>
            <person name="Ladd B."/>
            <person name="Jarett J.K."/>
            <person name="Geller-Mcgrath D.E."/>
            <person name="Sieber C.M."/>
            <person name="Emerson J.B."/>
            <person name="Anantharaman K."/>
            <person name="Thomas B.C."/>
            <person name="Malmstrom R."/>
            <person name="Stieglmeier M."/>
            <person name="Klingl A."/>
            <person name="Woyke T."/>
            <person name="Ryan C.M."/>
            <person name="Banfield J.F."/>
        </authorList>
    </citation>
    <scope>NUCLEOTIDE SEQUENCE [LARGE SCALE GENOMIC DNA]</scope>
    <source>
        <strain evidence="1">CG08_land_8_20_14_0_20_40_16</strain>
    </source>
</reference>
<name>A0A2H0YXE0_9BACT</name>
<evidence type="ECO:0000313" key="2">
    <source>
        <dbReference type="Proteomes" id="UP000231542"/>
    </source>
</evidence>
<dbReference type="EMBL" id="PEXU01000045">
    <property type="protein sequence ID" value="PIS42393.1"/>
    <property type="molecule type" value="Genomic_DNA"/>
</dbReference>
<evidence type="ECO:0000313" key="1">
    <source>
        <dbReference type="EMBL" id="PIS42393.1"/>
    </source>
</evidence>
<dbReference type="Proteomes" id="UP000231542">
    <property type="component" value="Unassembled WGS sequence"/>
</dbReference>
<comment type="caution">
    <text evidence="1">The sequence shown here is derived from an EMBL/GenBank/DDBJ whole genome shotgun (WGS) entry which is preliminary data.</text>
</comment>
<dbReference type="AlphaFoldDB" id="A0A2H0YXE0"/>
<accession>A0A2H0YXE0</accession>
<gene>
    <name evidence="1" type="ORF">COT24_03775</name>
</gene>
<sequence length="129" mass="15118">MSKDYLLYLSNKYIPPSAYPGFINSAITSDQKLRSKTGLVVLYFYKIPPEANVYRLSSKKPGYYSLDVYKFVNNKWEFYEKDKKKYRKIPIPSKDVKSKIINGVKILYKNTLSDENTKKIEKLISVIKK</sequence>
<proteinExistence type="predicted"/>
<organism evidence="1 2">
    <name type="scientific">Candidatus Kerfeldbacteria bacterium CG08_land_8_20_14_0_20_40_16</name>
    <dbReference type="NCBI Taxonomy" id="2014244"/>
    <lineage>
        <taxon>Bacteria</taxon>
        <taxon>Candidatus Kerfeldiibacteriota</taxon>
    </lineage>
</organism>
<protein>
    <submittedName>
        <fullName evidence="1">Uncharacterized protein</fullName>
    </submittedName>
</protein>